<reference evidence="2" key="1">
    <citation type="journal article" date="2021" name="Nat. Commun.">
        <title>Genetic determinants of endophytism in the Arabidopsis root mycobiome.</title>
        <authorList>
            <person name="Mesny F."/>
            <person name="Miyauchi S."/>
            <person name="Thiergart T."/>
            <person name="Pickel B."/>
            <person name="Atanasova L."/>
            <person name="Karlsson M."/>
            <person name="Huettel B."/>
            <person name="Barry K.W."/>
            <person name="Haridas S."/>
            <person name="Chen C."/>
            <person name="Bauer D."/>
            <person name="Andreopoulos W."/>
            <person name="Pangilinan J."/>
            <person name="LaButti K."/>
            <person name="Riley R."/>
            <person name="Lipzen A."/>
            <person name="Clum A."/>
            <person name="Drula E."/>
            <person name="Henrissat B."/>
            <person name="Kohler A."/>
            <person name="Grigoriev I.V."/>
            <person name="Martin F.M."/>
            <person name="Hacquard S."/>
        </authorList>
    </citation>
    <scope>NUCLEOTIDE SEQUENCE</scope>
    <source>
        <strain evidence="2">MPI-SDFR-AT-0120</strain>
    </source>
</reference>
<dbReference type="OrthoDB" id="3796310at2759"/>
<gene>
    <name evidence="2" type="ORF">FB567DRAFT_6031</name>
</gene>
<proteinExistence type="predicted"/>
<keyword evidence="3" id="KW-1185">Reference proteome</keyword>
<dbReference type="Proteomes" id="UP000813461">
    <property type="component" value="Unassembled WGS sequence"/>
</dbReference>
<accession>A0A8K0W4U8</accession>
<dbReference type="AlphaFoldDB" id="A0A8K0W4U8"/>
<feature type="region of interest" description="Disordered" evidence="1">
    <location>
        <begin position="8"/>
        <end position="46"/>
    </location>
</feature>
<evidence type="ECO:0000256" key="1">
    <source>
        <dbReference type="SAM" id="MobiDB-lite"/>
    </source>
</evidence>
<protein>
    <submittedName>
        <fullName evidence="2">Uncharacterized protein</fullName>
    </submittedName>
</protein>
<dbReference type="EMBL" id="JAGMVJ010000001">
    <property type="protein sequence ID" value="KAH7094540.1"/>
    <property type="molecule type" value="Genomic_DNA"/>
</dbReference>
<feature type="compositionally biased region" description="Low complexity" evidence="1">
    <location>
        <begin position="32"/>
        <end position="46"/>
    </location>
</feature>
<organism evidence="2 3">
    <name type="scientific">Paraphoma chrysanthemicola</name>
    <dbReference type="NCBI Taxonomy" id="798071"/>
    <lineage>
        <taxon>Eukaryota</taxon>
        <taxon>Fungi</taxon>
        <taxon>Dikarya</taxon>
        <taxon>Ascomycota</taxon>
        <taxon>Pezizomycotina</taxon>
        <taxon>Dothideomycetes</taxon>
        <taxon>Pleosporomycetidae</taxon>
        <taxon>Pleosporales</taxon>
        <taxon>Pleosporineae</taxon>
        <taxon>Phaeosphaeriaceae</taxon>
        <taxon>Paraphoma</taxon>
    </lineage>
</organism>
<comment type="caution">
    <text evidence="2">The sequence shown here is derived from an EMBL/GenBank/DDBJ whole genome shotgun (WGS) entry which is preliminary data.</text>
</comment>
<evidence type="ECO:0000313" key="3">
    <source>
        <dbReference type="Proteomes" id="UP000813461"/>
    </source>
</evidence>
<evidence type="ECO:0000313" key="2">
    <source>
        <dbReference type="EMBL" id="KAH7094540.1"/>
    </source>
</evidence>
<sequence>MPRIFEAYPTLRQPNDAPPPYSEHTVPSSLATSTPEISSPAISAPAASTPAPILNTHTPRHQQTFGTLADWSERPAGKRAISQLLRYLIEILAFTFDADMTILNAALGQSEDDATVLIENERASLLALSHLIRSMNAKVGNSEWLTVPDNDYTTVLEAVSKPVKFLKVRVEESFVFGLLASYVDHECDPARRTMTLVAQRIPGLLKFRSVWGDPLLMLGATVRSHVDIVLLITESESIRKVLGEAIIKWQERRGLQSLVIQSTVQATHGYWEMAKAVGARERDSWWL</sequence>
<name>A0A8K0W4U8_9PLEO</name>